<evidence type="ECO:0000313" key="1">
    <source>
        <dbReference type="EMBL" id="WMU95602.1"/>
    </source>
</evidence>
<dbReference type="EMBL" id="OQ845957">
    <property type="protein sequence ID" value="WMU95602.1"/>
    <property type="molecule type" value="Genomic_DNA"/>
</dbReference>
<name>A0AA51YF90_9CAUD</name>
<reference evidence="1 2" key="1">
    <citation type="submission" date="2023-04" db="EMBL/GenBank/DDBJ databases">
        <authorList>
            <person name="Wang C."/>
            <person name="Guo Z."/>
            <person name="Wang M."/>
            <person name="Wang X."/>
            <person name="Ji F."/>
            <person name="Zhao J."/>
            <person name="Zeng J."/>
            <person name="Zuo J."/>
        </authorList>
    </citation>
    <scope>NUCLEOTIDE SEQUENCE [LARGE SCALE GENOMIC DNA]</scope>
</reference>
<proteinExistence type="predicted"/>
<sequence length="38" mass="4414">MLRPCYNLVRLFGVPLKAPVKGYKELYSQLGYSYYGEP</sequence>
<keyword evidence="2" id="KW-1185">Reference proteome</keyword>
<evidence type="ECO:0000313" key="2">
    <source>
        <dbReference type="Proteomes" id="UP001268809"/>
    </source>
</evidence>
<accession>A0AA51YF90</accession>
<dbReference type="Proteomes" id="UP001268809">
    <property type="component" value="Segment"/>
</dbReference>
<organism evidence="1 2">
    <name type="scientific">Escherichia phage pEC-M719-6WT.1</name>
    <dbReference type="NCBI Taxonomy" id="3056220"/>
    <lineage>
        <taxon>Viruses</taxon>
        <taxon>Duplodnaviria</taxon>
        <taxon>Heunggongvirae</taxon>
        <taxon>Uroviricota</taxon>
        <taxon>Caudoviricetes</taxon>
        <taxon>Andersonviridae</taxon>
        <taxon>Ounavirinae</taxon>
        <taxon>Mooglevirus</taxon>
        <taxon>Mooglevirus M7196WT1</taxon>
    </lineage>
</organism>
<protein>
    <submittedName>
        <fullName evidence="1">Uncharacterized protein</fullName>
    </submittedName>
</protein>